<evidence type="ECO:0000256" key="8">
    <source>
        <dbReference type="RuleBase" id="RU003942"/>
    </source>
</evidence>
<dbReference type="GO" id="GO:0015199">
    <property type="term" value="F:amino-acid betaine transmembrane transporter activity"/>
    <property type="evidence" value="ECO:0007669"/>
    <property type="project" value="TreeGrafter"/>
</dbReference>
<dbReference type="GO" id="GO:0031460">
    <property type="term" value="P:glycine betaine transport"/>
    <property type="evidence" value="ECO:0007669"/>
    <property type="project" value="TreeGrafter"/>
</dbReference>
<keyword evidence="11" id="KW-1185">Reference proteome</keyword>
<keyword evidence="2" id="KW-0813">Transport</keyword>
<evidence type="ECO:0000256" key="1">
    <source>
        <dbReference type="ARBA" id="ARBA00004651"/>
    </source>
</evidence>
<evidence type="ECO:0000313" key="11">
    <source>
        <dbReference type="Proteomes" id="UP000186323"/>
    </source>
</evidence>
<evidence type="ECO:0000256" key="2">
    <source>
        <dbReference type="ARBA" id="ARBA00022448"/>
    </source>
</evidence>
<keyword evidence="6 9" id="KW-0472">Membrane</keyword>
<dbReference type="PANTHER" id="PTHR30561">
    <property type="entry name" value="SMR FAMILY PROTON-DEPENDENT DRUG EFFLUX TRANSPORTER SUGE"/>
    <property type="match status" value="1"/>
</dbReference>
<feature type="transmembrane region" description="Helical" evidence="9">
    <location>
        <begin position="84"/>
        <end position="103"/>
    </location>
</feature>
<sequence>MHWLLLLLAIGSEIVATSLLKETQGFTRLLPSLLCIGGYALAFYLLSVVVRYVPVGIAYALWSGIGVVIVSLVGWFFFHQKLDAPAMIGLGLIIAGVAVMHLFSKSMEL</sequence>
<dbReference type="Gene3D" id="1.10.3730.20">
    <property type="match status" value="1"/>
</dbReference>
<gene>
    <name evidence="10" type="ORF">DESPIGER_0512</name>
</gene>
<evidence type="ECO:0000313" key="10">
    <source>
        <dbReference type="EMBL" id="SFV72400.1"/>
    </source>
</evidence>
<protein>
    <submittedName>
        <fullName evidence="10">Ethidium bromide-methyl viologen resistance protein EmrE</fullName>
    </submittedName>
</protein>
<organism evidence="10 11">
    <name type="scientific">Desulfovibrio piger</name>
    <dbReference type="NCBI Taxonomy" id="901"/>
    <lineage>
        <taxon>Bacteria</taxon>
        <taxon>Pseudomonadati</taxon>
        <taxon>Thermodesulfobacteriota</taxon>
        <taxon>Desulfovibrionia</taxon>
        <taxon>Desulfovibrionales</taxon>
        <taxon>Desulfovibrionaceae</taxon>
        <taxon>Desulfovibrio</taxon>
    </lineage>
</organism>
<dbReference type="PANTHER" id="PTHR30561:SF1">
    <property type="entry name" value="MULTIDRUG TRANSPORTER EMRE"/>
    <property type="match status" value="1"/>
</dbReference>
<dbReference type="EMBL" id="LT630450">
    <property type="protein sequence ID" value="SFV72400.1"/>
    <property type="molecule type" value="Genomic_DNA"/>
</dbReference>
<dbReference type="SUPFAM" id="SSF103481">
    <property type="entry name" value="Multidrug resistance efflux transporter EmrE"/>
    <property type="match status" value="1"/>
</dbReference>
<evidence type="ECO:0000256" key="9">
    <source>
        <dbReference type="SAM" id="Phobius"/>
    </source>
</evidence>
<evidence type="ECO:0000256" key="5">
    <source>
        <dbReference type="ARBA" id="ARBA00022989"/>
    </source>
</evidence>
<dbReference type="OrthoDB" id="9808638at2"/>
<accession>A0A1K1LCH4</accession>
<keyword evidence="4 8" id="KW-0812">Transmembrane</keyword>
<dbReference type="AlphaFoldDB" id="A0A1K1LCH4"/>
<name>A0A1K1LCH4_9BACT</name>
<keyword evidence="5 9" id="KW-1133">Transmembrane helix</keyword>
<dbReference type="Pfam" id="PF00893">
    <property type="entry name" value="Multi_Drug_Res"/>
    <property type="match status" value="1"/>
</dbReference>
<feature type="transmembrane region" description="Helical" evidence="9">
    <location>
        <begin position="58"/>
        <end position="78"/>
    </location>
</feature>
<keyword evidence="3" id="KW-1003">Cell membrane</keyword>
<dbReference type="GO" id="GO:1990961">
    <property type="term" value="P:xenobiotic detoxification by transmembrane export across the plasma membrane"/>
    <property type="evidence" value="ECO:0007669"/>
    <property type="project" value="UniProtKB-ARBA"/>
</dbReference>
<dbReference type="InterPro" id="IPR045324">
    <property type="entry name" value="Small_multidrug_res"/>
</dbReference>
<dbReference type="GO" id="GO:0015220">
    <property type="term" value="F:choline transmembrane transporter activity"/>
    <property type="evidence" value="ECO:0007669"/>
    <property type="project" value="TreeGrafter"/>
</dbReference>
<comment type="subcellular location">
    <subcellularLocation>
        <location evidence="1 8">Cell membrane</location>
        <topology evidence="1 8">Multi-pass membrane protein</topology>
    </subcellularLocation>
</comment>
<reference evidence="11" key="1">
    <citation type="submission" date="2016-10" db="EMBL/GenBank/DDBJ databases">
        <authorList>
            <person name="Wegmann U."/>
        </authorList>
    </citation>
    <scope>NUCLEOTIDE SEQUENCE [LARGE SCALE GENOMIC DNA]</scope>
</reference>
<evidence type="ECO:0000256" key="6">
    <source>
        <dbReference type="ARBA" id="ARBA00023136"/>
    </source>
</evidence>
<comment type="similarity">
    <text evidence="7 8">Belongs to the drug/metabolite transporter (DMT) superfamily. Small multidrug resistance (SMR) (TC 2.A.7.1) family.</text>
</comment>
<evidence type="ECO:0000256" key="3">
    <source>
        <dbReference type="ARBA" id="ARBA00022475"/>
    </source>
</evidence>
<dbReference type="KEGG" id="dpg:DESPIGER_0512"/>
<dbReference type="RefSeq" id="WP_072332684.1">
    <property type="nucleotide sequence ID" value="NZ_CALUWT010000018.1"/>
</dbReference>
<dbReference type="GO" id="GO:0015297">
    <property type="term" value="F:antiporter activity"/>
    <property type="evidence" value="ECO:0007669"/>
    <property type="project" value="TreeGrafter"/>
</dbReference>
<dbReference type="GO" id="GO:0005886">
    <property type="term" value="C:plasma membrane"/>
    <property type="evidence" value="ECO:0007669"/>
    <property type="project" value="UniProtKB-SubCell"/>
</dbReference>
<dbReference type="FunFam" id="1.10.3730.20:FF:000001">
    <property type="entry name" value="Quaternary ammonium compound resistance transporter SugE"/>
    <property type="match status" value="1"/>
</dbReference>
<dbReference type="Proteomes" id="UP000186323">
    <property type="component" value="Chromosome I"/>
</dbReference>
<dbReference type="InterPro" id="IPR037185">
    <property type="entry name" value="EmrE-like"/>
</dbReference>
<evidence type="ECO:0000256" key="4">
    <source>
        <dbReference type="ARBA" id="ARBA00022692"/>
    </source>
</evidence>
<dbReference type="InterPro" id="IPR000390">
    <property type="entry name" value="Small_drug/metabolite_transptr"/>
</dbReference>
<feature type="transmembrane region" description="Helical" evidence="9">
    <location>
        <begin position="26"/>
        <end position="46"/>
    </location>
</feature>
<proteinExistence type="inferred from homology"/>
<evidence type="ECO:0000256" key="7">
    <source>
        <dbReference type="ARBA" id="ARBA00038032"/>
    </source>
</evidence>